<dbReference type="RefSeq" id="WP_343967998.1">
    <property type="nucleotide sequence ID" value="NZ_BAAAHK010000005.1"/>
</dbReference>
<keyword evidence="1" id="KW-1133">Transmembrane helix</keyword>
<keyword evidence="3" id="KW-1185">Reference proteome</keyword>
<evidence type="ECO:0000313" key="3">
    <source>
        <dbReference type="Proteomes" id="UP001500542"/>
    </source>
</evidence>
<evidence type="ECO:0000256" key="1">
    <source>
        <dbReference type="SAM" id="Phobius"/>
    </source>
</evidence>
<keyword evidence="1" id="KW-0812">Transmembrane</keyword>
<proteinExistence type="predicted"/>
<dbReference type="Proteomes" id="UP001500542">
    <property type="component" value="Unassembled WGS sequence"/>
</dbReference>
<reference evidence="2 3" key="1">
    <citation type="journal article" date="2019" name="Int. J. Syst. Evol. Microbiol.">
        <title>The Global Catalogue of Microorganisms (GCM) 10K type strain sequencing project: providing services to taxonomists for standard genome sequencing and annotation.</title>
        <authorList>
            <consortium name="The Broad Institute Genomics Platform"/>
            <consortium name="The Broad Institute Genome Sequencing Center for Infectious Disease"/>
            <person name="Wu L."/>
            <person name="Ma J."/>
        </authorList>
    </citation>
    <scope>NUCLEOTIDE SEQUENCE [LARGE SCALE GENOMIC DNA]</scope>
    <source>
        <strain evidence="2 3">JCM 10977</strain>
    </source>
</reference>
<gene>
    <name evidence="2" type="ORF">GCM10009554_23850</name>
</gene>
<comment type="caution">
    <text evidence="2">The sequence shown here is derived from an EMBL/GenBank/DDBJ whole genome shotgun (WGS) entry which is preliminary data.</text>
</comment>
<accession>A0ABN1Q220</accession>
<evidence type="ECO:0000313" key="2">
    <source>
        <dbReference type="EMBL" id="GAA0936364.1"/>
    </source>
</evidence>
<name>A0ABN1Q220_9ACTN</name>
<sequence length="253" mass="26525">MTESGLPTSEHLEHLDTDTIADLIENLLPAPDAHRAREHVKACPDCQQTYDALLQLTEDLADEGRADIPMPTAVAEHLDSVIVSESVLRASTVGVHSLVQMREEPRRHLPKLVLAAAGVLAIAGIGVGVALGTAGHGNEGAAGINPTVPIDSIPSLSTDQVGPNVQRWLENANGPLLHATPTEVDCARSFAAGRSNPDLRLVQQAKVDGKRATVIGVQGSSPSDIQITVVTGCNTSGGVATPVYETTVTLRNR</sequence>
<evidence type="ECO:0008006" key="4">
    <source>
        <dbReference type="Google" id="ProtNLM"/>
    </source>
</evidence>
<protein>
    <recommendedName>
        <fullName evidence="4">Zinc finger protein</fullName>
    </recommendedName>
</protein>
<keyword evidence="1" id="KW-0472">Membrane</keyword>
<dbReference type="EMBL" id="BAAAHK010000005">
    <property type="protein sequence ID" value="GAA0936364.1"/>
    <property type="molecule type" value="Genomic_DNA"/>
</dbReference>
<organism evidence="2 3">
    <name type="scientific">Kribbella koreensis</name>
    <dbReference type="NCBI Taxonomy" id="57909"/>
    <lineage>
        <taxon>Bacteria</taxon>
        <taxon>Bacillati</taxon>
        <taxon>Actinomycetota</taxon>
        <taxon>Actinomycetes</taxon>
        <taxon>Propionibacteriales</taxon>
        <taxon>Kribbellaceae</taxon>
        <taxon>Kribbella</taxon>
    </lineage>
</organism>
<feature type="transmembrane region" description="Helical" evidence="1">
    <location>
        <begin position="112"/>
        <end position="131"/>
    </location>
</feature>